<dbReference type="Gene3D" id="3.30.1380.10">
    <property type="match status" value="1"/>
</dbReference>
<dbReference type="EMBL" id="NFZT01000001">
    <property type="protein sequence ID" value="OWV34292.1"/>
    <property type="molecule type" value="Genomic_DNA"/>
</dbReference>
<dbReference type="RefSeq" id="WP_088712992.1">
    <property type="nucleotide sequence ID" value="NZ_NFZT01000001.1"/>
</dbReference>
<evidence type="ECO:0000313" key="4">
    <source>
        <dbReference type="Proteomes" id="UP000198462"/>
    </source>
</evidence>
<feature type="signal peptide" evidence="1">
    <location>
        <begin position="1"/>
        <end position="20"/>
    </location>
</feature>
<proteinExistence type="predicted"/>
<dbReference type="AlphaFoldDB" id="A0A219B7C1"/>
<dbReference type="Pfam" id="PF08291">
    <property type="entry name" value="Peptidase_M15_3"/>
    <property type="match status" value="1"/>
</dbReference>
<gene>
    <name evidence="3" type="ORF">B5C34_13040</name>
</gene>
<organism evidence="3 4">
    <name type="scientific">Pacificimonas flava</name>
    <dbReference type="NCBI Taxonomy" id="1234595"/>
    <lineage>
        <taxon>Bacteria</taxon>
        <taxon>Pseudomonadati</taxon>
        <taxon>Pseudomonadota</taxon>
        <taxon>Alphaproteobacteria</taxon>
        <taxon>Sphingomonadales</taxon>
        <taxon>Sphingosinicellaceae</taxon>
        <taxon>Pacificimonas</taxon>
    </lineage>
</organism>
<dbReference type="OrthoDB" id="500593at2"/>
<accession>A0A219B7C1</accession>
<feature type="chain" id="PRO_5012894549" description="Peptidase M15A C-terminal domain-containing protein" evidence="1">
    <location>
        <begin position="21"/>
        <end position="209"/>
    </location>
</feature>
<evidence type="ECO:0000256" key="1">
    <source>
        <dbReference type="SAM" id="SignalP"/>
    </source>
</evidence>
<sequence length="209" mass="22572">MVRSLLIVVMSFLVGQAAHAYTPGPADYGRWLQKPGNADRVALFEAELDARGLLGVVPTYQILRTALSWKECGAEPFELPERSYWSGAFESLTVLKNEIIPAVGEVEIVSGYRHEELNRCAGGASRSVHRQFGAFDGYAVEMARGDMITALCSWHGRRGADLAAGLGIYRGNKFHLDVGLRGNRRWGSNYSASSSPCNAGGGAVVAAHD</sequence>
<comment type="caution">
    <text evidence="3">The sequence shown here is derived from an EMBL/GenBank/DDBJ whole genome shotgun (WGS) entry which is preliminary data.</text>
</comment>
<keyword evidence="1" id="KW-0732">Signal</keyword>
<evidence type="ECO:0000259" key="2">
    <source>
        <dbReference type="Pfam" id="PF08291"/>
    </source>
</evidence>
<dbReference type="SUPFAM" id="SSF55166">
    <property type="entry name" value="Hedgehog/DD-peptidase"/>
    <property type="match status" value="1"/>
</dbReference>
<dbReference type="InterPro" id="IPR009045">
    <property type="entry name" value="Zn_M74/Hedgehog-like"/>
</dbReference>
<protein>
    <recommendedName>
        <fullName evidence="2">Peptidase M15A C-terminal domain-containing protein</fullName>
    </recommendedName>
</protein>
<name>A0A219B7C1_9SPHN</name>
<feature type="domain" description="Peptidase M15A C-terminal" evidence="2">
    <location>
        <begin position="106"/>
        <end position="174"/>
    </location>
</feature>
<reference evidence="4" key="1">
    <citation type="submission" date="2017-05" db="EMBL/GenBank/DDBJ databases">
        <authorList>
            <person name="Lin X."/>
        </authorList>
    </citation>
    <scope>NUCLEOTIDE SEQUENCE [LARGE SCALE GENOMIC DNA]</scope>
    <source>
        <strain evidence="4">JLT2012</strain>
    </source>
</reference>
<evidence type="ECO:0000313" key="3">
    <source>
        <dbReference type="EMBL" id="OWV34292.1"/>
    </source>
</evidence>
<keyword evidence="4" id="KW-1185">Reference proteome</keyword>
<dbReference type="InterPro" id="IPR013230">
    <property type="entry name" value="Peptidase_M15A_C"/>
</dbReference>
<dbReference type="Proteomes" id="UP000198462">
    <property type="component" value="Unassembled WGS sequence"/>
</dbReference>